<evidence type="ECO:0000313" key="8">
    <source>
        <dbReference type="Proteomes" id="UP001049176"/>
    </source>
</evidence>
<keyword evidence="5" id="KW-0862">Zinc</keyword>
<dbReference type="RefSeq" id="XP_043016537.1">
    <property type="nucleotide sequence ID" value="XM_043147823.1"/>
</dbReference>
<evidence type="ECO:0008006" key="9">
    <source>
        <dbReference type="Google" id="ProtNLM"/>
    </source>
</evidence>
<proteinExistence type="predicted"/>
<evidence type="ECO:0000256" key="4">
    <source>
        <dbReference type="ARBA" id="ARBA00022771"/>
    </source>
</evidence>
<dbReference type="OrthoDB" id="6105938at2759"/>
<evidence type="ECO:0000313" key="7">
    <source>
        <dbReference type="EMBL" id="KAG7100067.1"/>
    </source>
</evidence>
<dbReference type="EMBL" id="CM032181">
    <property type="protein sequence ID" value="KAG7100067.1"/>
    <property type="molecule type" value="Genomic_DNA"/>
</dbReference>
<keyword evidence="6" id="KW-0539">Nucleus</keyword>
<dbReference type="GO" id="GO:0005634">
    <property type="term" value="C:nucleus"/>
    <property type="evidence" value="ECO:0007669"/>
    <property type="project" value="UniProtKB-SubCell"/>
</dbReference>
<accession>A0A9P7V4G0</accession>
<dbReference type="Proteomes" id="UP001049176">
    <property type="component" value="Chromosome 1"/>
</dbReference>
<dbReference type="PANTHER" id="PTHR24376:SF235">
    <property type="entry name" value="C2H2-TYPE DOMAIN-CONTAINING PROTEIN"/>
    <property type="match status" value="1"/>
</dbReference>
<dbReference type="GO" id="GO:0000978">
    <property type="term" value="F:RNA polymerase II cis-regulatory region sequence-specific DNA binding"/>
    <property type="evidence" value="ECO:0007669"/>
    <property type="project" value="TreeGrafter"/>
</dbReference>
<evidence type="ECO:0000256" key="3">
    <source>
        <dbReference type="ARBA" id="ARBA00022737"/>
    </source>
</evidence>
<keyword evidence="4" id="KW-0863">Zinc-finger</keyword>
<keyword evidence="3" id="KW-0677">Repeat</keyword>
<evidence type="ECO:0000256" key="1">
    <source>
        <dbReference type="ARBA" id="ARBA00004123"/>
    </source>
</evidence>
<dbReference type="KEGG" id="more:E1B28_001851"/>
<gene>
    <name evidence="7" type="ORF">E1B28_001851</name>
</gene>
<evidence type="ECO:0000256" key="2">
    <source>
        <dbReference type="ARBA" id="ARBA00022723"/>
    </source>
</evidence>
<comment type="subcellular location">
    <subcellularLocation>
        <location evidence="1">Nucleus</location>
    </subcellularLocation>
</comment>
<keyword evidence="2" id="KW-0479">Metal-binding</keyword>
<evidence type="ECO:0000256" key="6">
    <source>
        <dbReference type="ARBA" id="ARBA00023242"/>
    </source>
</evidence>
<protein>
    <recommendedName>
        <fullName evidence="9">C2H2-type domain-containing protein</fullName>
    </recommendedName>
</protein>
<keyword evidence="8" id="KW-1185">Reference proteome</keyword>
<organism evidence="7 8">
    <name type="scientific">Marasmius oreades</name>
    <name type="common">fairy-ring Marasmius</name>
    <dbReference type="NCBI Taxonomy" id="181124"/>
    <lineage>
        <taxon>Eukaryota</taxon>
        <taxon>Fungi</taxon>
        <taxon>Dikarya</taxon>
        <taxon>Basidiomycota</taxon>
        <taxon>Agaricomycotina</taxon>
        <taxon>Agaricomycetes</taxon>
        <taxon>Agaricomycetidae</taxon>
        <taxon>Agaricales</taxon>
        <taxon>Marasmiineae</taxon>
        <taxon>Marasmiaceae</taxon>
        <taxon>Marasmius</taxon>
    </lineage>
</organism>
<evidence type="ECO:0000256" key="5">
    <source>
        <dbReference type="ARBA" id="ARBA00022833"/>
    </source>
</evidence>
<dbReference type="PANTHER" id="PTHR24376">
    <property type="entry name" value="ZINC FINGER PROTEIN"/>
    <property type="match status" value="1"/>
</dbReference>
<name>A0A9P7V4G0_9AGAR</name>
<reference evidence="7" key="1">
    <citation type="journal article" date="2021" name="Genome Biol. Evol.">
        <title>The assembled and annotated genome of the fairy-ring fungus Marasmius oreades.</title>
        <authorList>
            <person name="Hiltunen M."/>
            <person name="Ament-Velasquez S.L."/>
            <person name="Johannesson H."/>
        </authorList>
    </citation>
    <scope>NUCLEOTIDE SEQUENCE</scope>
    <source>
        <strain evidence="7">03SP1</strain>
    </source>
</reference>
<dbReference type="GO" id="GO:0001228">
    <property type="term" value="F:DNA-binding transcription activator activity, RNA polymerase II-specific"/>
    <property type="evidence" value="ECO:0007669"/>
    <property type="project" value="TreeGrafter"/>
</dbReference>
<dbReference type="GO" id="GO:0008270">
    <property type="term" value="F:zinc ion binding"/>
    <property type="evidence" value="ECO:0007669"/>
    <property type="project" value="UniProtKB-KW"/>
</dbReference>
<sequence length="203" mass="23083">MARYSGYDSDYECDGCSSRNFNTREGLVEHYRQSPHHFYCKACDEHFSDAKELNSHFHFDVPDSCVLCQKHFLDENGLASHYKLSKKHRSCIECGREYSAAALIMHFESGTCKTGIRGVDVDQAARGQDRGGVLSDRRASHHRGEDPYFCPEEGEDVRFATFGALCQHFENSSCEVGEMVEFKKTLDGLISRVILKSWQCMAE</sequence>
<comment type="caution">
    <text evidence="7">The sequence shown here is derived from an EMBL/GenBank/DDBJ whole genome shotgun (WGS) entry which is preliminary data.</text>
</comment>
<dbReference type="GeneID" id="66070927"/>
<dbReference type="AlphaFoldDB" id="A0A9P7V4G0"/>